<accession>A0A2R3Z280</accession>
<dbReference type="AlphaFoldDB" id="A0A2R3Z280"/>
<dbReference type="InterPro" id="IPR008719">
    <property type="entry name" value="N2O_reductase_NosL"/>
</dbReference>
<dbReference type="PANTHER" id="PTHR41247">
    <property type="entry name" value="HTH-TYPE TRANSCRIPTIONAL REPRESSOR YCNK"/>
    <property type="match status" value="1"/>
</dbReference>
<dbReference type="Proteomes" id="UP000241507">
    <property type="component" value="Chromosome"/>
</dbReference>
<dbReference type="Pfam" id="PF05573">
    <property type="entry name" value="NosL"/>
    <property type="match status" value="1"/>
</dbReference>
<evidence type="ECO:0000313" key="1">
    <source>
        <dbReference type="EMBL" id="AVR44364.1"/>
    </source>
</evidence>
<dbReference type="EMBL" id="CP028136">
    <property type="protein sequence ID" value="AVR44364.1"/>
    <property type="molecule type" value="Genomic_DNA"/>
</dbReference>
<dbReference type="PROSITE" id="PS51257">
    <property type="entry name" value="PROKAR_LIPOPROTEIN"/>
    <property type="match status" value="1"/>
</dbReference>
<keyword evidence="2" id="KW-1185">Reference proteome</keyword>
<name>A0A2R3Z280_9FLAO</name>
<reference evidence="2" key="1">
    <citation type="submission" date="2018-03" db="EMBL/GenBank/DDBJ databases">
        <title>Gramella fulva sp. nov., isolated from a dry surface of tidal flat.</title>
        <authorList>
            <person name="Hwang S.H."/>
            <person name="Hwang W.M."/>
            <person name="Kang K."/>
            <person name="Ahn T.-Y."/>
        </authorList>
    </citation>
    <scope>NUCLEOTIDE SEQUENCE [LARGE SCALE GENOMIC DNA]</scope>
    <source>
        <strain evidence="2">SH35</strain>
    </source>
</reference>
<protein>
    <submittedName>
        <fullName evidence="1">Uncharacterized protein</fullName>
    </submittedName>
</protein>
<proteinExistence type="predicted"/>
<dbReference type="RefSeq" id="WP_107011142.1">
    <property type="nucleotide sequence ID" value="NZ_CP028136.1"/>
</dbReference>
<sequence length="143" mass="16011">MKAYIYGIMLMVLTLSCQVEPHKINYGHEACSYCKMTIVDSKYASQLVASTGKAYNFDAIECMINFKKENPDKNFSLFLVSDYDNPGKLIDASGANYLISDEISSPMGANLAAFTTKQEAEKTKNLFGGTIYEWEDVTQEVRN</sequence>
<dbReference type="Gene3D" id="3.30.70.2050">
    <property type="match status" value="1"/>
</dbReference>
<dbReference type="KEGG" id="grs:C7S20_03325"/>
<dbReference type="OrthoDB" id="9792749at2"/>
<dbReference type="SUPFAM" id="SSF160387">
    <property type="entry name" value="NosL/MerB-like"/>
    <property type="match status" value="1"/>
</dbReference>
<organism evidence="1 2">
    <name type="scientific">Christiangramia fulva</name>
    <dbReference type="NCBI Taxonomy" id="2126553"/>
    <lineage>
        <taxon>Bacteria</taxon>
        <taxon>Pseudomonadati</taxon>
        <taxon>Bacteroidota</taxon>
        <taxon>Flavobacteriia</taxon>
        <taxon>Flavobacteriales</taxon>
        <taxon>Flavobacteriaceae</taxon>
        <taxon>Christiangramia</taxon>
    </lineage>
</organism>
<dbReference type="PANTHER" id="PTHR41247:SF1">
    <property type="entry name" value="HTH-TYPE TRANSCRIPTIONAL REPRESSOR YCNK"/>
    <property type="match status" value="1"/>
</dbReference>
<evidence type="ECO:0000313" key="2">
    <source>
        <dbReference type="Proteomes" id="UP000241507"/>
    </source>
</evidence>
<gene>
    <name evidence="1" type="ORF">C7S20_03325</name>
</gene>